<dbReference type="EnsemblMetazoa" id="AMIN014644-RA">
    <property type="protein sequence ID" value="AMIN014644-PA"/>
    <property type="gene ID" value="AMIN014644"/>
</dbReference>
<dbReference type="VEuPathDB" id="VectorBase:AMIN014644"/>
<keyword evidence="1" id="KW-0732">Signal</keyword>
<protein>
    <submittedName>
        <fullName evidence="2">Uncharacterized protein</fullName>
    </submittedName>
</protein>
<proteinExistence type="predicted"/>
<feature type="signal peptide" evidence="1">
    <location>
        <begin position="1"/>
        <end position="19"/>
    </location>
</feature>
<organism evidence="2 3">
    <name type="scientific">Anopheles minimus</name>
    <dbReference type="NCBI Taxonomy" id="112268"/>
    <lineage>
        <taxon>Eukaryota</taxon>
        <taxon>Metazoa</taxon>
        <taxon>Ecdysozoa</taxon>
        <taxon>Arthropoda</taxon>
        <taxon>Hexapoda</taxon>
        <taxon>Insecta</taxon>
        <taxon>Pterygota</taxon>
        <taxon>Neoptera</taxon>
        <taxon>Endopterygota</taxon>
        <taxon>Diptera</taxon>
        <taxon>Nematocera</taxon>
        <taxon>Culicoidea</taxon>
        <taxon>Culicidae</taxon>
        <taxon>Anophelinae</taxon>
        <taxon>Anopheles</taxon>
    </lineage>
</organism>
<evidence type="ECO:0000313" key="3">
    <source>
        <dbReference type="Proteomes" id="UP000075920"/>
    </source>
</evidence>
<evidence type="ECO:0000313" key="2">
    <source>
        <dbReference type="EnsemblMetazoa" id="AMIN014644-PA"/>
    </source>
</evidence>
<accession>A0A182WPQ1</accession>
<dbReference type="Proteomes" id="UP000075920">
    <property type="component" value="Unassembled WGS sequence"/>
</dbReference>
<name>A0A182WPQ1_9DIPT</name>
<keyword evidence="3" id="KW-1185">Reference proteome</keyword>
<dbReference type="AlphaFoldDB" id="A0A182WPQ1"/>
<sequence>FTSLWQPPWFRWLCARVCANVYVYTRYQIPAIGERYEQHKACKLNDGIGIHHATPRNSCIHFEAERLEGVRTGKAGENG</sequence>
<evidence type="ECO:0000256" key="1">
    <source>
        <dbReference type="SAM" id="SignalP"/>
    </source>
</evidence>
<feature type="chain" id="PRO_5008141746" evidence="1">
    <location>
        <begin position="20"/>
        <end position="79"/>
    </location>
</feature>
<reference evidence="2" key="2">
    <citation type="submission" date="2020-05" db="UniProtKB">
        <authorList>
            <consortium name="EnsemblMetazoa"/>
        </authorList>
    </citation>
    <scope>IDENTIFICATION</scope>
    <source>
        <strain evidence="2">MINIMUS1</strain>
    </source>
</reference>
<reference evidence="3" key="1">
    <citation type="submission" date="2013-03" db="EMBL/GenBank/DDBJ databases">
        <title>The Genome Sequence of Anopheles minimus MINIMUS1.</title>
        <authorList>
            <consortium name="The Broad Institute Genomics Platform"/>
            <person name="Neafsey D.E."/>
            <person name="Walton C."/>
            <person name="Walker B."/>
            <person name="Young S.K."/>
            <person name="Zeng Q."/>
            <person name="Gargeya S."/>
            <person name="Fitzgerald M."/>
            <person name="Haas B."/>
            <person name="Abouelleil A."/>
            <person name="Allen A.W."/>
            <person name="Alvarado L."/>
            <person name="Arachchi H.M."/>
            <person name="Berlin A.M."/>
            <person name="Chapman S.B."/>
            <person name="Gainer-Dewar J."/>
            <person name="Goldberg J."/>
            <person name="Griggs A."/>
            <person name="Gujja S."/>
            <person name="Hansen M."/>
            <person name="Howarth C."/>
            <person name="Imamovic A."/>
            <person name="Ireland A."/>
            <person name="Larimer J."/>
            <person name="McCowan C."/>
            <person name="Murphy C."/>
            <person name="Pearson M."/>
            <person name="Poon T.W."/>
            <person name="Priest M."/>
            <person name="Roberts A."/>
            <person name="Saif S."/>
            <person name="Shea T."/>
            <person name="Sisk P."/>
            <person name="Sykes S."/>
            <person name="Wortman J."/>
            <person name="Nusbaum C."/>
            <person name="Birren B."/>
        </authorList>
    </citation>
    <scope>NUCLEOTIDE SEQUENCE [LARGE SCALE GENOMIC DNA]</scope>
    <source>
        <strain evidence="3">MINIMUS1</strain>
    </source>
</reference>